<sequence length="472" mass="46144">MSSPQPATGGPHLPDAIDTSMPDVPAVNNMSIQDMIDATPLGPILDRPVGEVLAGLGLPQIPQFPALPPMPGLPPLPTIDIGMLLKPITDLLGGFGSGNLAGAPVDPSMLFDSLSTVLDTAMSTATQALGVLDTLWAGQASLGATTKTAQASADSAALSTQGGVMSIDIQAAAGIVAAGLATVQGIIAATIGKIAVLGPGLVTPVGQGAAVAFATEGLAEATAAVAVTRAQLLGPTTQMVVNGAPVNVTAPPTAATSAAQSPFALASSILEAVSPLVSTATQLPSALMAPVSEMLGIASGDGVDAARLDHLVAGDDPDLAGPRGGSGDATVGAAGMGAGALGMGVGGLGAASAPLGAARAGMSAGIGTTEPASLTPSQTTRTAGTTTTPVPASMAPMMAAGAARGAADAAEHHEIPDYLVTEEHGLEVVGESHEVAPSVIGDQPAQPESSPTPDIQLRLLWHDSELETEPQS</sequence>
<feature type="region of interest" description="Disordered" evidence="1">
    <location>
        <begin position="363"/>
        <end position="392"/>
    </location>
</feature>
<proteinExistence type="predicted"/>
<dbReference type="AlphaFoldDB" id="H5U595"/>
<feature type="compositionally biased region" description="Low complexity" evidence="1">
    <location>
        <begin position="375"/>
        <end position="392"/>
    </location>
</feature>
<accession>H5U595</accession>
<gene>
    <name evidence="2" type="ORF">GOSPT_117_00260</name>
</gene>
<protein>
    <submittedName>
        <fullName evidence="2">Uncharacterized protein</fullName>
    </submittedName>
</protein>
<evidence type="ECO:0000313" key="2">
    <source>
        <dbReference type="EMBL" id="GAB40903.1"/>
    </source>
</evidence>
<evidence type="ECO:0000313" key="3">
    <source>
        <dbReference type="Proteomes" id="UP000005845"/>
    </source>
</evidence>
<dbReference type="Proteomes" id="UP000005845">
    <property type="component" value="Unassembled WGS sequence"/>
</dbReference>
<name>H5U595_9ACTN</name>
<dbReference type="RefSeq" id="WP_005207993.1">
    <property type="nucleotide sequence ID" value="NZ_BAFC01000115.1"/>
</dbReference>
<feature type="region of interest" description="Disordered" evidence="1">
    <location>
        <begin position="1"/>
        <end position="21"/>
    </location>
</feature>
<reference evidence="2 3" key="1">
    <citation type="submission" date="2012-02" db="EMBL/GenBank/DDBJ databases">
        <title>Whole genome shotgun sequence of Gordonia sputi NBRC 100414.</title>
        <authorList>
            <person name="Yoshida I."/>
            <person name="Hosoyama A."/>
            <person name="Tsuchikane K."/>
            <person name="Katsumata H."/>
            <person name="Yamazaki S."/>
            <person name="Fujita N."/>
        </authorList>
    </citation>
    <scope>NUCLEOTIDE SEQUENCE [LARGE SCALE GENOMIC DNA]</scope>
    <source>
        <strain evidence="2 3">NBRC 100414</strain>
    </source>
</reference>
<comment type="caution">
    <text evidence="2">The sequence shown here is derived from an EMBL/GenBank/DDBJ whole genome shotgun (WGS) entry which is preliminary data.</text>
</comment>
<dbReference type="EMBL" id="BAFC01000115">
    <property type="protein sequence ID" value="GAB40903.1"/>
    <property type="molecule type" value="Genomic_DNA"/>
</dbReference>
<evidence type="ECO:0000256" key="1">
    <source>
        <dbReference type="SAM" id="MobiDB-lite"/>
    </source>
</evidence>
<dbReference type="eggNOG" id="COG0791">
    <property type="taxonomic scope" value="Bacteria"/>
</dbReference>
<organism evidence="2 3">
    <name type="scientific">Gordonia sputi NBRC 100414</name>
    <dbReference type="NCBI Taxonomy" id="1089453"/>
    <lineage>
        <taxon>Bacteria</taxon>
        <taxon>Bacillati</taxon>
        <taxon>Actinomycetota</taxon>
        <taxon>Actinomycetes</taxon>
        <taxon>Mycobacteriales</taxon>
        <taxon>Gordoniaceae</taxon>
        <taxon>Gordonia</taxon>
    </lineage>
</organism>
<keyword evidence="3" id="KW-1185">Reference proteome</keyword>